<keyword evidence="3" id="KW-1185">Reference proteome</keyword>
<dbReference type="EMBL" id="JADPUN010000427">
    <property type="protein sequence ID" value="MBF9135407.1"/>
    <property type="molecule type" value="Genomic_DNA"/>
</dbReference>
<evidence type="ECO:0000313" key="2">
    <source>
        <dbReference type="EMBL" id="MBF9135407.1"/>
    </source>
</evidence>
<feature type="domain" description="DUF7919" evidence="1">
    <location>
        <begin position="2"/>
        <end position="139"/>
    </location>
</feature>
<gene>
    <name evidence="2" type="ORF">I0C86_41895</name>
</gene>
<dbReference type="InterPro" id="IPR057679">
    <property type="entry name" value="DUF7919"/>
</dbReference>
<comment type="caution">
    <text evidence="2">The sequence shown here is derived from an EMBL/GenBank/DDBJ whole genome shotgun (WGS) entry which is preliminary data.</text>
</comment>
<name>A0ABS0HAA4_9ACTN</name>
<sequence>MTHFDDLSAYTYFETESIGHDWGWLEFRPRYDRLNIGWLDAPAGFPVGSTPEWFADALRNIAAGPLVNATRGFHACTFCPRGPNDSPLPVEHPGGAVLRANAEIRVPWRTGAMFAAPTLVWHYVRAHSYQPPESFVDAVGSYDPSWAMDGSPWIPTDAERLTFD</sequence>
<evidence type="ECO:0000259" key="1">
    <source>
        <dbReference type="Pfam" id="PF25535"/>
    </source>
</evidence>
<organism evidence="2 3">
    <name type="scientific">Plantactinospora alkalitolerans</name>
    <dbReference type="NCBI Taxonomy" id="2789879"/>
    <lineage>
        <taxon>Bacteria</taxon>
        <taxon>Bacillati</taxon>
        <taxon>Actinomycetota</taxon>
        <taxon>Actinomycetes</taxon>
        <taxon>Micromonosporales</taxon>
        <taxon>Micromonosporaceae</taxon>
        <taxon>Plantactinospora</taxon>
    </lineage>
</organism>
<dbReference type="Proteomes" id="UP000638560">
    <property type="component" value="Unassembled WGS sequence"/>
</dbReference>
<reference evidence="2 3" key="1">
    <citation type="submission" date="2020-11" db="EMBL/GenBank/DDBJ databases">
        <title>A novel isolate from a Black sea contaminated sediment with potential to produce alkanes: Plantactinospora alkalitolerans sp. nov.</title>
        <authorList>
            <person name="Carro L."/>
            <person name="Veyisoglu A."/>
            <person name="Guven K."/>
            <person name="Schumann P."/>
            <person name="Klenk H.-P."/>
            <person name="Sahin N."/>
        </authorList>
    </citation>
    <scope>NUCLEOTIDE SEQUENCE [LARGE SCALE GENOMIC DNA]</scope>
    <source>
        <strain evidence="2 3">S1510</strain>
    </source>
</reference>
<proteinExistence type="predicted"/>
<dbReference type="Pfam" id="PF25535">
    <property type="entry name" value="DUF7919"/>
    <property type="match status" value="1"/>
</dbReference>
<protein>
    <recommendedName>
        <fullName evidence="1">DUF7919 domain-containing protein</fullName>
    </recommendedName>
</protein>
<evidence type="ECO:0000313" key="3">
    <source>
        <dbReference type="Proteomes" id="UP000638560"/>
    </source>
</evidence>
<accession>A0ABS0HAA4</accession>
<dbReference type="RefSeq" id="WP_196206868.1">
    <property type="nucleotide sequence ID" value="NZ_JADPUN010000427.1"/>
</dbReference>